<dbReference type="OrthoDB" id="9777791at2"/>
<dbReference type="KEGG" id="paro:CUV01_15960"/>
<gene>
    <name evidence="1" type="ORF">CUV01_15960</name>
</gene>
<organism evidence="1 2">
    <name type="scientific">Paracoccus tegillarcae</name>
    <dbReference type="NCBI Taxonomy" id="1529068"/>
    <lineage>
        <taxon>Bacteria</taxon>
        <taxon>Pseudomonadati</taxon>
        <taxon>Pseudomonadota</taxon>
        <taxon>Alphaproteobacteria</taxon>
        <taxon>Rhodobacterales</taxon>
        <taxon>Paracoccaceae</taxon>
        <taxon>Paracoccus</taxon>
    </lineage>
</organism>
<dbReference type="EMBL" id="CP025408">
    <property type="protein sequence ID" value="AUH34679.1"/>
    <property type="molecule type" value="Genomic_DNA"/>
</dbReference>
<reference evidence="1 2" key="1">
    <citation type="submission" date="2017-12" db="EMBL/GenBank/DDBJ databases">
        <authorList>
            <person name="Hurst M.R.H."/>
        </authorList>
    </citation>
    <scope>NUCLEOTIDE SEQUENCE [LARGE SCALE GENOMIC DNA]</scope>
    <source>
        <strain evidence="1 2">BM15</strain>
    </source>
</reference>
<dbReference type="AlphaFoldDB" id="A0A2K9EJW6"/>
<name>A0A2K9EJW6_9RHOB</name>
<sequence>MTRPDCKTPVPAGFLSALVTANKFRGRGTKLFPWLGFVELAGTLLYASDNQSIVAIDIGLELGAATFTAGDIAVLKAMGDDPEFCDFSDGIAFTWSDGRWFTSETQLDNRLSEHCRPLIEKYWHEGRDIQPSAQFYVDRAKRDGLRTIVKFPYQSTGEKHHQYWHGGTIAKVMSVATAYDPDASPTPFSLPGGKGLIVKPSKGRIVT</sequence>
<evidence type="ECO:0000313" key="1">
    <source>
        <dbReference type="EMBL" id="AUH34679.1"/>
    </source>
</evidence>
<evidence type="ECO:0000313" key="2">
    <source>
        <dbReference type="Proteomes" id="UP000233742"/>
    </source>
</evidence>
<dbReference type="Proteomes" id="UP000233742">
    <property type="component" value="Chromosome"/>
</dbReference>
<proteinExistence type="predicted"/>
<accession>A0A2K9EJW6</accession>
<keyword evidence="2" id="KW-1185">Reference proteome</keyword>
<dbReference type="RefSeq" id="WP_101461339.1">
    <property type="nucleotide sequence ID" value="NZ_CP025408.1"/>
</dbReference>
<protein>
    <submittedName>
        <fullName evidence="1">Uncharacterized protein</fullName>
    </submittedName>
</protein>